<comment type="caution">
    <text evidence="2">The sequence shown here is derived from an EMBL/GenBank/DDBJ whole genome shotgun (WGS) entry which is preliminary data.</text>
</comment>
<reference evidence="2 3" key="1">
    <citation type="journal article" date="2019" name="Int. J. Syst. Evol. Microbiol.">
        <title>The Global Catalogue of Microorganisms (GCM) 10K type strain sequencing project: providing services to taxonomists for standard genome sequencing and annotation.</title>
        <authorList>
            <consortium name="The Broad Institute Genomics Platform"/>
            <consortium name="The Broad Institute Genome Sequencing Center for Infectious Disease"/>
            <person name="Wu L."/>
            <person name="Ma J."/>
        </authorList>
    </citation>
    <scope>NUCLEOTIDE SEQUENCE [LARGE SCALE GENOMIC DNA]</scope>
    <source>
        <strain evidence="2 3">JCM 4565</strain>
    </source>
</reference>
<dbReference type="RefSeq" id="WP_344119480.1">
    <property type="nucleotide sequence ID" value="NZ_BAAABW010000021.1"/>
</dbReference>
<dbReference type="Proteomes" id="UP001500063">
    <property type="component" value="Unassembled WGS sequence"/>
</dbReference>
<accession>A0ABN0X9K4</accession>
<gene>
    <name evidence="2" type="ORF">GCM10010319_39770</name>
</gene>
<organism evidence="2 3">
    <name type="scientific">Streptomyces blastmyceticus</name>
    <dbReference type="NCBI Taxonomy" id="68180"/>
    <lineage>
        <taxon>Bacteria</taxon>
        <taxon>Bacillati</taxon>
        <taxon>Actinomycetota</taxon>
        <taxon>Actinomycetes</taxon>
        <taxon>Kitasatosporales</taxon>
        <taxon>Streptomycetaceae</taxon>
        <taxon>Streptomyces</taxon>
    </lineage>
</organism>
<dbReference type="EMBL" id="BAAABW010000021">
    <property type="protein sequence ID" value="GAA0358434.1"/>
    <property type="molecule type" value="Genomic_DNA"/>
</dbReference>
<protein>
    <submittedName>
        <fullName evidence="2">Uncharacterized protein</fullName>
    </submittedName>
</protein>
<evidence type="ECO:0000313" key="3">
    <source>
        <dbReference type="Proteomes" id="UP001500063"/>
    </source>
</evidence>
<sequence length="74" mass="8226">MVEPPPFRGLVEAPPVPHSSGPPSWPTREECGLCSRYQATVEQADELGYPAHAASYRTAWDRHRAEIAHKEMAV</sequence>
<evidence type="ECO:0000313" key="2">
    <source>
        <dbReference type="EMBL" id="GAA0358434.1"/>
    </source>
</evidence>
<keyword evidence="3" id="KW-1185">Reference proteome</keyword>
<proteinExistence type="predicted"/>
<evidence type="ECO:0000256" key="1">
    <source>
        <dbReference type="SAM" id="MobiDB-lite"/>
    </source>
</evidence>
<feature type="region of interest" description="Disordered" evidence="1">
    <location>
        <begin position="1"/>
        <end position="27"/>
    </location>
</feature>
<name>A0ABN0X9K4_9ACTN</name>